<dbReference type="KEGG" id="hazt:108667903"/>
<name>A0A8B7NA85_HYAAZ</name>
<dbReference type="AlphaFoldDB" id="A0A8B7NA85"/>
<feature type="signal peptide" evidence="1">
    <location>
        <begin position="1"/>
        <end position="23"/>
    </location>
</feature>
<keyword evidence="3" id="KW-1185">Reference proteome</keyword>
<evidence type="ECO:0000259" key="2">
    <source>
        <dbReference type="Pfam" id="PF00024"/>
    </source>
</evidence>
<gene>
    <name evidence="4" type="primary">LOC108667903</name>
</gene>
<evidence type="ECO:0000256" key="1">
    <source>
        <dbReference type="SAM" id="SignalP"/>
    </source>
</evidence>
<dbReference type="Pfam" id="PF00024">
    <property type="entry name" value="PAN_1"/>
    <property type="match status" value="1"/>
</dbReference>
<keyword evidence="1" id="KW-0732">Signal</keyword>
<dbReference type="Proteomes" id="UP000694843">
    <property type="component" value="Unplaced"/>
</dbReference>
<evidence type="ECO:0000313" key="4">
    <source>
        <dbReference type="RefSeq" id="XP_018010493.1"/>
    </source>
</evidence>
<protein>
    <submittedName>
        <fullName evidence="4">Uncharacterized protein LOC108667903</fullName>
    </submittedName>
</protein>
<accession>A0A8B7NA85</accession>
<proteinExistence type="predicted"/>
<evidence type="ECO:0000313" key="3">
    <source>
        <dbReference type="Proteomes" id="UP000694843"/>
    </source>
</evidence>
<dbReference type="RefSeq" id="XP_018010493.1">
    <property type="nucleotide sequence ID" value="XM_018155004.2"/>
</dbReference>
<dbReference type="InterPro" id="IPR003609">
    <property type="entry name" value="Pan_app"/>
</dbReference>
<reference evidence="4" key="1">
    <citation type="submission" date="2025-08" db="UniProtKB">
        <authorList>
            <consortium name="RefSeq"/>
        </authorList>
    </citation>
    <scope>IDENTIFICATION</scope>
    <source>
        <tissue evidence="4">Whole organism</tissue>
    </source>
</reference>
<feature type="domain" description="Apple" evidence="2">
    <location>
        <begin position="45"/>
        <end position="85"/>
    </location>
</feature>
<organism evidence="3 4">
    <name type="scientific">Hyalella azteca</name>
    <name type="common">Amphipod</name>
    <dbReference type="NCBI Taxonomy" id="294128"/>
    <lineage>
        <taxon>Eukaryota</taxon>
        <taxon>Metazoa</taxon>
        <taxon>Ecdysozoa</taxon>
        <taxon>Arthropoda</taxon>
        <taxon>Crustacea</taxon>
        <taxon>Multicrustacea</taxon>
        <taxon>Malacostraca</taxon>
        <taxon>Eumalacostraca</taxon>
        <taxon>Peracarida</taxon>
        <taxon>Amphipoda</taxon>
        <taxon>Senticaudata</taxon>
        <taxon>Talitrida</taxon>
        <taxon>Talitroidea</taxon>
        <taxon>Hyalellidae</taxon>
        <taxon>Hyalella</taxon>
    </lineage>
</organism>
<feature type="chain" id="PRO_5033988588" evidence="1">
    <location>
        <begin position="24"/>
        <end position="238"/>
    </location>
</feature>
<sequence>MAPARPGGRVLLLLWAAARLCWGRTDTWYNDYGSDIRQTVGIASSTSQISMFRCVQHCAIFAKCYAVNYNRQTQECETLQLTRGRNPVPSPTPASGWKHLAAMSYLDDPCSYDPCEPASVCLTYSRRPGDPVRTRRRLYTCSSHWYLINKRAQGHTNCSFSQLINVDFGSYDVVGWDPKTMYYADMMNHCNGAYYTCLGLISKAVDSQQWFKTETHLTQTWKTPTFEKGTVFFVGDCN</sequence>
<dbReference type="GeneID" id="108667903"/>